<dbReference type="Proteomes" id="UP000672934">
    <property type="component" value="Unassembled WGS sequence"/>
</dbReference>
<reference evidence="2" key="1">
    <citation type="submission" date="2021-03" db="EMBL/GenBank/DDBJ databases">
        <authorList>
            <person name="Peeters C."/>
        </authorList>
    </citation>
    <scope>NUCLEOTIDE SEQUENCE</scope>
    <source>
        <strain evidence="2">LMG 31506</strain>
    </source>
</reference>
<sequence length="215" mass="23076">MSRLKVNGFALSLDGYGAGPDQSLASPLGVGGEALHEWSFATRRFQSMFGGEGGSTGIDNDFVERGFDNVGAWILGRNMFGPVRGPWPDENWKGWWGDNPPYHVPVFVLTHYARPSIEMDGGTTFHFVTDGIHAALARAREAAQGRDVRLGGGVATIRQYLQAGLVDEMHLAIVPKLLGGGEALLAGLDLPALGYACREHVSTPAVLHVVLAKRV</sequence>
<name>A0A916ITU6_9BURK</name>
<dbReference type="SUPFAM" id="SSF53597">
    <property type="entry name" value="Dihydrofolate reductase-like"/>
    <property type="match status" value="1"/>
</dbReference>
<dbReference type="InterPro" id="IPR002734">
    <property type="entry name" value="RibDG_C"/>
</dbReference>
<keyword evidence="3" id="KW-1185">Reference proteome</keyword>
<feature type="domain" description="Bacterial bifunctional deaminase-reductase C-terminal" evidence="1">
    <location>
        <begin position="9"/>
        <end position="195"/>
    </location>
</feature>
<evidence type="ECO:0000259" key="1">
    <source>
        <dbReference type="Pfam" id="PF01872"/>
    </source>
</evidence>
<dbReference type="Pfam" id="PF01872">
    <property type="entry name" value="RibD_C"/>
    <property type="match status" value="1"/>
</dbReference>
<dbReference type="RefSeq" id="WP_211946986.1">
    <property type="nucleotide sequence ID" value="NZ_CAJPUY010000006.1"/>
</dbReference>
<dbReference type="InterPro" id="IPR050765">
    <property type="entry name" value="Riboflavin_Biosynth_HTPR"/>
</dbReference>
<evidence type="ECO:0000313" key="3">
    <source>
        <dbReference type="Proteomes" id="UP000672934"/>
    </source>
</evidence>
<proteinExistence type="predicted"/>
<dbReference type="PANTHER" id="PTHR38011:SF12">
    <property type="entry name" value="BIFUNCTIONAL DEAMINASE-REDUCTASE DOMAIN PROTEIN"/>
    <property type="match status" value="1"/>
</dbReference>
<organism evidence="2 3">
    <name type="scientific">Cupriavidus yeoncheonensis</name>
    <dbReference type="NCBI Taxonomy" id="1462994"/>
    <lineage>
        <taxon>Bacteria</taxon>
        <taxon>Pseudomonadati</taxon>
        <taxon>Pseudomonadota</taxon>
        <taxon>Betaproteobacteria</taxon>
        <taxon>Burkholderiales</taxon>
        <taxon>Burkholderiaceae</taxon>
        <taxon>Cupriavidus</taxon>
    </lineage>
</organism>
<dbReference type="AlphaFoldDB" id="A0A916ITU6"/>
<dbReference type="EMBL" id="CAJPUY010000006">
    <property type="protein sequence ID" value="CAG2138755.1"/>
    <property type="molecule type" value="Genomic_DNA"/>
</dbReference>
<dbReference type="GO" id="GO:0009231">
    <property type="term" value="P:riboflavin biosynthetic process"/>
    <property type="evidence" value="ECO:0007669"/>
    <property type="project" value="InterPro"/>
</dbReference>
<accession>A0A916ITU6</accession>
<gene>
    <name evidence="2" type="ORF">LMG31506_02004</name>
</gene>
<dbReference type="GO" id="GO:0008703">
    <property type="term" value="F:5-amino-6-(5-phosphoribosylamino)uracil reductase activity"/>
    <property type="evidence" value="ECO:0007669"/>
    <property type="project" value="InterPro"/>
</dbReference>
<dbReference type="InterPro" id="IPR024072">
    <property type="entry name" value="DHFR-like_dom_sf"/>
</dbReference>
<evidence type="ECO:0000313" key="2">
    <source>
        <dbReference type="EMBL" id="CAG2138755.1"/>
    </source>
</evidence>
<comment type="caution">
    <text evidence="2">The sequence shown here is derived from an EMBL/GenBank/DDBJ whole genome shotgun (WGS) entry which is preliminary data.</text>
</comment>
<dbReference type="PANTHER" id="PTHR38011">
    <property type="entry name" value="DIHYDROFOLATE REDUCTASE FAMILY PROTEIN (AFU_ORTHOLOGUE AFUA_8G06820)"/>
    <property type="match status" value="1"/>
</dbReference>
<dbReference type="Gene3D" id="3.40.430.10">
    <property type="entry name" value="Dihydrofolate Reductase, subunit A"/>
    <property type="match status" value="1"/>
</dbReference>
<protein>
    <recommendedName>
        <fullName evidence="1">Bacterial bifunctional deaminase-reductase C-terminal domain-containing protein</fullName>
    </recommendedName>
</protein>